<dbReference type="EMBL" id="JAVXUP010005050">
    <property type="protein sequence ID" value="KAK2996469.1"/>
    <property type="molecule type" value="Genomic_DNA"/>
</dbReference>
<dbReference type="InterPro" id="IPR002068">
    <property type="entry name" value="A-crystallin/Hsp20_dom"/>
</dbReference>
<feature type="compositionally biased region" description="Basic and acidic residues" evidence="4">
    <location>
        <begin position="125"/>
        <end position="142"/>
    </location>
</feature>
<dbReference type="PROSITE" id="PS01031">
    <property type="entry name" value="SHSP"/>
    <property type="match status" value="1"/>
</dbReference>
<dbReference type="Proteomes" id="UP001188597">
    <property type="component" value="Unassembled WGS sequence"/>
</dbReference>
<organism evidence="6 7">
    <name type="scientific">Escallonia herrerae</name>
    <dbReference type="NCBI Taxonomy" id="1293975"/>
    <lineage>
        <taxon>Eukaryota</taxon>
        <taxon>Viridiplantae</taxon>
        <taxon>Streptophyta</taxon>
        <taxon>Embryophyta</taxon>
        <taxon>Tracheophyta</taxon>
        <taxon>Spermatophyta</taxon>
        <taxon>Magnoliopsida</taxon>
        <taxon>eudicotyledons</taxon>
        <taxon>Gunneridae</taxon>
        <taxon>Pentapetalae</taxon>
        <taxon>asterids</taxon>
        <taxon>campanulids</taxon>
        <taxon>Escalloniales</taxon>
        <taxon>Escalloniaceae</taxon>
        <taxon>Escallonia</taxon>
    </lineage>
</organism>
<comment type="similarity">
    <text evidence="2 3">Belongs to the small heat shock protein (HSP20) family.</text>
</comment>
<feature type="region of interest" description="Disordered" evidence="4">
    <location>
        <begin position="67"/>
        <end position="142"/>
    </location>
</feature>
<gene>
    <name evidence="6" type="ORF">RJ639_026363</name>
</gene>
<evidence type="ECO:0000256" key="4">
    <source>
        <dbReference type="SAM" id="MobiDB-lite"/>
    </source>
</evidence>
<name>A0AA88RUE5_9ASTE</name>
<dbReference type="InterPro" id="IPR008978">
    <property type="entry name" value="HSP20-like_chaperone"/>
</dbReference>
<evidence type="ECO:0000256" key="3">
    <source>
        <dbReference type="RuleBase" id="RU003616"/>
    </source>
</evidence>
<dbReference type="PANTHER" id="PTHR11527">
    <property type="entry name" value="HEAT-SHOCK PROTEIN 20 FAMILY MEMBER"/>
    <property type="match status" value="1"/>
</dbReference>
<proteinExistence type="inferred from homology"/>
<keyword evidence="1" id="KW-0346">Stress response</keyword>
<reference evidence="6" key="1">
    <citation type="submission" date="2022-12" db="EMBL/GenBank/DDBJ databases">
        <title>Draft genome assemblies for two species of Escallonia (Escalloniales).</title>
        <authorList>
            <person name="Chanderbali A."/>
            <person name="Dervinis C."/>
            <person name="Anghel I."/>
            <person name="Soltis D."/>
            <person name="Soltis P."/>
            <person name="Zapata F."/>
        </authorList>
    </citation>
    <scope>NUCLEOTIDE SEQUENCE</scope>
    <source>
        <strain evidence="6">UCBG64.0493</strain>
        <tissue evidence="6">Leaf</tissue>
    </source>
</reference>
<comment type="caution">
    <text evidence="6">The sequence shown here is derived from an EMBL/GenBank/DDBJ whole genome shotgun (WGS) entry which is preliminary data.</text>
</comment>
<feature type="compositionally biased region" description="Basic and acidic residues" evidence="4">
    <location>
        <begin position="67"/>
        <end position="77"/>
    </location>
</feature>
<evidence type="ECO:0000313" key="6">
    <source>
        <dbReference type="EMBL" id="KAK2996469.1"/>
    </source>
</evidence>
<dbReference type="Pfam" id="PF00011">
    <property type="entry name" value="HSP20"/>
    <property type="match status" value="1"/>
</dbReference>
<dbReference type="InterPro" id="IPR031107">
    <property type="entry name" value="Small_HSP"/>
</dbReference>
<dbReference type="SUPFAM" id="SSF49764">
    <property type="entry name" value="HSP20-like chaperones"/>
    <property type="match status" value="1"/>
</dbReference>
<accession>A0AA88RUE5</accession>
<dbReference type="Gene3D" id="2.60.40.790">
    <property type="match status" value="1"/>
</dbReference>
<evidence type="ECO:0000313" key="7">
    <source>
        <dbReference type="Proteomes" id="UP001188597"/>
    </source>
</evidence>
<feature type="domain" description="SHSP" evidence="5">
    <location>
        <begin position="42"/>
        <end position="142"/>
    </location>
</feature>
<keyword evidence="7" id="KW-1185">Reference proteome</keyword>
<evidence type="ECO:0000256" key="1">
    <source>
        <dbReference type="ARBA" id="ARBA00023016"/>
    </source>
</evidence>
<dbReference type="AlphaFoldDB" id="A0AA88RUE5"/>
<evidence type="ECO:0000256" key="2">
    <source>
        <dbReference type="PROSITE-ProRule" id="PRU00285"/>
    </source>
</evidence>
<evidence type="ECO:0000259" key="5">
    <source>
        <dbReference type="PROSITE" id="PS01031"/>
    </source>
</evidence>
<sequence length="142" mass="15463">MALIPSFFGGRRSNIFDPFSLDIFDPFEGFGAVTNAPSWGRETAAVANPRVSWKETPEPHVIKVDLPGLKKEERRAEQGAGGEDGQVAPRGEEQRQVRPPVQAAGERDNGPVNTAMENGVLTVTEPKEERKKPEVKAIDISG</sequence>
<protein>
    <recommendedName>
        <fullName evidence="5">SHSP domain-containing protein</fullName>
    </recommendedName>
</protein>